<feature type="transmembrane region" description="Helical" evidence="10">
    <location>
        <begin position="198"/>
        <end position="216"/>
    </location>
</feature>
<comment type="caution">
    <text evidence="11">The sequence shown here is derived from an EMBL/GenBank/DDBJ whole genome shotgun (WGS) entry which is preliminary data.</text>
</comment>
<dbReference type="GO" id="GO:0008412">
    <property type="term" value="F:4-hydroxybenzoate polyprenyltransferase activity"/>
    <property type="evidence" value="ECO:0007669"/>
    <property type="project" value="UniProtKB-UniRule"/>
</dbReference>
<dbReference type="AlphaFoldDB" id="A0A327YUQ5"/>
<feature type="transmembrane region" description="Helical" evidence="10">
    <location>
        <begin position="237"/>
        <end position="258"/>
    </location>
</feature>
<dbReference type="PROSITE" id="PS00943">
    <property type="entry name" value="UBIA"/>
    <property type="match status" value="1"/>
</dbReference>
<reference evidence="11 12" key="1">
    <citation type="submission" date="2018-06" db="EMBL/GenBank/DDBJ databases">
        <title>Genomic Encyclopedia of Type Strains, Phase III (KMG-III): the genomes of soil and plant-associated and newly described type strains.</title>
        <authorList>
            <person name="Whitman W."/>
        </authorList>
    </citation>
    <scope>NUCLEOTIDE SEQUENCE [LARGE SCALE GENOMIC DNA]</scope>
    <source>
        <strain evidence="11 12">CGMCC 4.7090</strain>
    </source>
</reference>
<name>A0A327YUQ5_9ACTN</name>
<evidence type="ECO:0000256" key="2">
    <source>
        <dbReference type="ARBA" id="ARBA00004141"/>
    </source>
</evidence>
<dbReference type="EC" id="2.5.1.39" evidence="9"/>
<feature type="transmembrane region" description="Helical" evidence="10">
    <location>
        <begin position="294"/>
        <end position="315"/>
    </location>
</feature>
<evidence type="ECO:0000256" key="4">
    <source>
        <dbReference type="ARBA" id="ARBA00022519"/>
    </source>
</evidence>
<dbReference type="Proteomes" id="UP000249341">
    <property type="component" value="Unassembled WGS sequence"/>
</dbReference>
<feature type="transmembrane region" description="Helical" evidence="10">
    <location>
        <begin position="145"/>
        <end position="162"/>
    </location>
</feature>
<dbReference type="FunFam" id="1.20.120.1780:FF:000001">
    <property type="entry name" value="4-hydroxybenzoate octaprenyltransferase"/>
    <property type="match status" value="1"/>
</dbReference>
<sequence>MADPITATRHVYRRPAYLPPPSGTVATGIVDRMPAGVQPYLRLMRLQGPIGTWLFVLPGWWGLSLAAEGAPDLEKIVLFGIAALLMRGSACAVNDVVDRGFDVQVARTASRPVAAGTVSVTNAVVFAAVQAIASLALFWWADEKAAIIVAVCLPTYIIYPFMKRIISLPQAWLGLCFNTLVFAGWAAVTGTIGKPAVLLWAAGVFWTLGYDTIYGHQDREDDRRIGVKSTALLLDRATRPWVGLFYAAAVAGWCAAGVVAHVRWPFYAFLAAATAHLIWQLATLDIDDPVRCRLLFVSNRITGGLILLATIFGHWG</sequence>
<keyword evidence="5 11" id="KW-0808">Transferase</keyword>
<gene>
    <name evidence="11" type="ORF">B0I29_1368</name>
</gene>
<accession>A0A327YUQ5</accession>
<evidence type="ECO:0000313" key="12">
    <source>
        <dbReference type="Proteomes" id="UP000249341"/>
    </source>
</evidence>
<evidence type="ECO:0000256" key="3">
    <source>
        <dbReference type="ARBA" id="ARBA00005985"/>
    </source>
</evidence>
<comment type="subcellular location">
    <subcellularLocation>
        <location evidence="2">Membrane</location>
        <topology evidence="2">Multi-pass membrane protein</topology>
    </subcellularLocation>
</comment>
<evidence type="ECO:0000256" key="7">
    <source>
        <dbReference type="ARBA" id="ARBA00022989"/>
    </source>
</evidence>
<protein>
    <recommendedName>
        <fullName evidence="9">4-hydroxybenzoate octaprenyltransferase</fullName>
        <ecNumber evidence="9">2.5.1.39</ecNumber>
    </recommendedName>
</protein>
<evidence type="ECO:0000256" key="9">
    <source>
        <dbReference type="NCBIfam" id="TIGR01474"/>
    </source>
</evidence>
<dbReference type="InterPro" id="IPR000537">
    <property type="entry name" value="UbiA_prenyltransferase"/>
</dbReference>
<proteinExistence type="inferred from homology"/>
<keyword evidence="7 10" id="KW-1133">Transmembrane helix</keyword>
<dbReference type="InterPro" id="IPR044878">
    <property type="entry name" value="UbiA_sf"/>
</dbReference>
<dbReference type="GO" id="GO:0006744">
    <property type="term" value="P:ubiquinone biosynthetic process"/>
    <property type="evidence" value="ECO:0007669"/>
    <property type="project" value="UniProtKB-UniRule"/>
</dbReference>
<keyword evidence="8 10" id="KW-0472">Membrane</keyword>
<evidence type="ECO:0000256" key="1">
    <source>
        <dbReference type="ARBA" id="ARBA00001946"/>
    </source>
</evidence>
<dbReference type="GO" id="GO:0005886">
    <property type="term" value="C:plasma membrane"/>
    <property type="evidence" value="ECO:0007669"/>
    <property type="project" value="TreeGrafter"/>
</dbReference>
<dbReference type="PANTHER" id="PTHR11048">
    <property type="entry name" value="PRENYLTRANSFERASES"/>
    <property type="match status" value="1"/>
</dbReference>
<dbReference type="Pfam" id="PF01040">
    <property type="entry name" value="UbiA"/>
    <property type="match status" value="1"/>
</dbReference>
<dbReference type="HAMAP" id="MF_01635">
    <property type="entry name" value="UbiA"/>
    <property type="match status" value="1"/>
</dbReference>
<evidence type="ECO:0000256" key="10">
    <source>
        <dbReference type="SAM" id="Phobius"/>
    </source>
</evidence>
<dbReference type="EMBL" id="QLMJ01000036">
    <property type="protein sequence ID" value="RAK24753.1"/>
    <property type="molecule type" value="Genomic_DNA"/>
</dbReference>
<evidence type="ECO:0000256" key="8">
    <source>
        <dbReference type="ARBA" id="ARBA00023136"/>
    </source>
</evidence>
<feature type="transmembrane region" description="Helical" evidence="10">
    <location>
        <begin position="264"/>
        <end position="282"/>
    </location>
</feature>
<dbReference type="Gene3D" id="1.20.120.1780">
    <property type="entry name" value="UbiA prenyltransferase"/>
    <property type="match status" value="1"/>
</dbReference>
<comment type="similarity">
    <text evidence="3">Belongs to the UbiA prenyltransferase family.</text>
</comment>
<dbReference type="PANTHER" id="PTHR11048:SF28">
    <property type="entry name" value="4-HYDROXYBENZOATE POLYPRENYLTRANSFERASE, MITOCHONDRIAL"/>
    <property type="match status" value="1"/>
</dbReference>
<evidence type="ECO:0000313" key="11">
    <source>
        <dbReference type="EMBL" id="RAK24753.1"/>
    </source>
</evidence>
<keyword evidence="4" id="KW-0997">Cell inner membrane</keyword>
<evidence type="ECO:0000256" key="5">
    <source>
        <dbReference type="ARBA" id="ARBA00022679"/>
    </source>
</evidence>
<keyword evidence="6 10" id="KW-0812">Transmembrane</keyword>
<dbReference type="CDD" id="cd13959">
    <property type="entry name" value="PT_UbiA_COQ2"/>
    <property type="match status" value="1"/>
</dbReference>
<evidence type="ECO:0000256" key="6">
    <source>
        <dbReference type="ARBA" id="ARBA00022692"/>
    </source>
</evidence>
<keyword evidence="12" id="KW-1185">Reference proteome</keyword>
<dbReference type="NCBIfam" id="TIGR01474">
    <property type="entry name" value="ubiA_proteo"/>
    <property type="match status" value="1"/>
</dbReference>
<organism evidence="11 12">
    <name type="scientific">Actinoplanes lutulentus</name>
    <dbReference type="NCBI Taxonomy" id="1287878"/>
    <lineage>
        <taxon>Bacteria</taxon>
        <taxon>Bacillati</taxon>
        <taxon>Actinomycetota</taxon>
        <taxon>Actinomycetes</taxon>
        <taxon>Micromonosporales</taxon>
        <taxon>Micromonosporaceae</taxon>
        <taxon>Actinoplanes</taxon>
    </lineage>
</organism>
<dbReference type="OrthoDB" id="9782418at2"/>
<feature type="transmembrane region" description="Helical" evidence="10">
    <location>
        <begin position="118"/>
        <end position="139"/>
    </location>
</feature>
<dbReference type="InterPro" id="IPR006370">
    <property type="entry name" value="HB_polyprenyltransferase-like"/>
</dbReference>
<dbReference type="InterPro" id="IPR039653">
    <property type="entry name" value="Prenyltransferase"/>
</dbReference>
<dbReference type="Gene3D" id="1.10.357.140">
    <property type="entry name" value="UbiA prenyltransferase"/>
    <property type="match status" value="1"/>
</dbReference>
<dbReference type="RefSeq" id="WP_111655227.1">
    <property type="nucleotide sequence ID" value="NZ_JACHWI010000006.1"/>
</dbReference>
<comment type="cofactor">
    <cofactor evidence="1">
        <name>Mg(2+)</name>
        <dbReference type="ChEBI" id="CHEBI:18420"/>
    </cofactor>
</comment>
<keyword evidence="4" id="KW-1003">Cell membrane</keyword>
<dbReference type="InterPro" id="IPR030470">
    <property type="entry name" value="UbiA_prenylTrfase_CS"/>
</dbReference>
<feature type="transmembrane region" description="Helical" evidence="10">
    <location>
        <begin position="171"/>
        <end position="192"/>
    </location>
</feature>
<dbReference type="FunFam" id="1.10.357.140:FF:000008">
    <property type="entry name" value="4-hydroxybenzoate octaprenyltransferase"/>
    <property type="match status" value="1"/>
</dbReference>